<dbReference type="EMBL" id="JACHWS010000001">
    <property type="protein sequence ID" value="MBB3036083.1"/>
    <property type="molecule type" value="Genomic_DNA"/>
</dbReference>
<evidence type="ECO:0000313" key="5">
    <source>
        <dbReference type="Proteomes" id="UP000567922"/>
    </source>
</evidence>
<keyword evidence="2" id="KW-1133">Transmembrane helix</keyword>
<dbReference type="PANTHER" id="PTHR34473:SF2">
    <property type="entry name" value="UPF0699 TRANSMEMBRANE PROTEIN YDBT"/>
    <property type="match status" value="1"/>
</dbReference>
<feature type="transmembrane region" description="Helical" evidence="2">
    <location>
        <begin position="412"/>
        <end position="433"/>
    </location>
</feature>
<protein>
    <submittedName>
        <fullName evidence="4">Putative membrane protein</fullName>
    </submittedName>
</protein>
<keyword evidence="2" id="KW-0812">Transmembrane</keyword>
<feature type="transmembrane region" description="Helical" evidence="2">
    <location>
        <begin position="439"/>
        <end position="456"/>
    </location>
</feature>
<evidence type="ECO:0000313" key="4">
    <source>
        <dbReference type="EMBL" id="MBB3036083.1"/>
    </source>
</evidence>
<keyword evidence="2" id="KW-0472">Membrane</keyword>
<evidence type="ECO:0000256" key="1">
    <source>
        <dbReference type="SAM" id="MobiDB-lite"/>
    </source>
</evidence>
<dbReference type="RefSeq" id="WP_232322922.1">
    <property type="nucleotide sequence ID" value="NZ_BDDI01000005.1"/>
</dbReference>
<feature type="region of interest" description="Disordered" evidence="1">
    <location>
        <begin position="191"/>
        <end position="222"/>
    </location>
</feature>
<dbReference type="Proteomes" id="UP000567922">
    <property type="component" value="Unassembled WGS sequence"/>
</dbReference>
<reference evidence="4 5" key="1">
    <citation type="submission" date="2020-08" db="EMBL/GenBank/DDBJ databases">
        <title>Sequencing the genomes of 1000 actinobacteria strains.</title>
        <authorList>
            <person name="Klenk H.-P."/>
        </authorList>
    </citation>
    <scope>NUCLEOTIDE SEQUENCE [LARGE SCALE GENOMIC DNA]</scope>
    <source>
        <strain evidence="4 5">DSM 45258</strain>
    </source>
</reference>
<dbReference type="InterPro" id="IPR005182">
    <property type="entry name" value="YdbS-like_PH"/>
</dbReference>
<dbReference type="InterPro" id="IPR014529">
    <property type="entry name" value="UCP026631"/>
</dbReference>
<name>A0A839RJ22_9ACTN</name>
<accession>A0A839RJ22</accession>
<dbReference type="AlphaFoldDB" id="A0A839RJ22"/>
<organism evidence="4 5">
    <name type="scientific">Hoyosella altamirensis</name>
    <dbReference type="NCBI Taxonomy" id="616997"/>
    <lineage>
        <taxon>Bacteria</taxon>
        <taxon>Bacillati</taxon>
        <taxon>Actinomycetota</taxon>
        <taxon>Actinomycetes</taxon>
        <taxon>Mycobacteriales</taxon>
        <taxon>Hoyosellaceae</taxon>
        <taxon>Hoyosella</taxon>
    </lineage>
</organism>
<evidence type="ECO:0000259" key="3">
    <source>
        <dbReference type="Pfam" id="PF03703"/>
    </source>
</evidence>
<dbReference type="PIRSF" id="PIRSF026631">
    <property type="entry name" value="UCP026631"/>
    <property type="match status" value="1"/>
</dbReference>
<feature type="transmembrane region" description="Helical" evidence="2">
    <location>
        <begin position="232"/>
        <end position="252"/>
    </location>
</feature>
<feature type="transmembrane region" description="Helical" evidence="2">
    <location>
        <begin position="85"/>
        <end position="104"/>
    </location>
</feature>
<feature type="transmembrane region" description="Helical" evidence="2">
    <location>
        <begin position="280"/>
        <end position="304"/>
    </location>
</feature>
<gene>
    <name evidence="4" type="ORF">FHU29_000517</name>
</gene>
<feature type="domain" description="YdbS-like PH" evidence="3">
    <location>
        <begin position="102"/>
        <end position="184"/>
    </location>
</feature>
<evidence type="ECO:0000256" key="2">
    <source>
        <dbReference type="SAM" id="Phobius"/>
    </source>
</evidence>
<dbReference type="Pfam" id="PF03703">
    <property type="entry name" value="bPH_2"/>
    <property type="match status" value="1"/>
</dbReference>
<sequence>MSSPHLGRQDEPRDVWAPPPPAGPNGEPPDQPVSGAEKTTPADEAVPWKQLDPRMLLVKPITQGVRALPAIIVPLFVGAQTGNPTWILVGAAAFVYVAGIDWLMTRYRVGPVHVQLKTGLISRNVLSIPRSRIRSVDVRATVMHRLLRLAVLRIGTGQGSGAGTSSFELDAIAASDVDALREQLLAGVRGDEAQIEGAPQEPGESPDTSRDGLPTPRDPGPELARWSPKWTWYAPFGFTGVLIILAGLGLIFQSGAVYERLLDSEFITESANTVRDLDPILAGAVAVVLLIVLASLIAMTRYFVTYSGFTLHDDGRTLRVRHGLLNTRESTLDRRRLRGVTVENPILLRFVGGARARAIMTGLREGSGESSLILPDAPHQRALEVFGAVLHDDTLAQVSLRRHGPKALQRRLFRALALPVVAVAALVVVDATVADLPRWVWFLAAAVVVLSVILGIDRYRGLGHATVPGWLICQSGSLTRARDCVAAQGIIGWTVTQTFFQRRAGLATVTAATPAGSGGYFVEDMPAKDAWDLIEAVTPGMSRTFQH</sequence>
<feature type="compositionally biased region" description="Pro residues" evidence="1">
    <location>
        <begin position="17"/>
        <end position="31"/>
    </location>
</feature>
<feature type="region of interest" description="Disordered" evidence="1">
    <location>
        <begin position="1"/>
        <end position="45"/>
    </location>
</feature>
<keyword evidence="5" id="KW-1185">Reference proteome</keyword>
<comment type="caution">
    <text evidence="4">The sequence shown here is derived from an EMBL/GenBank/DDBJ whole genome shotgun (WGS) entry which is preliminary data.</text>
</comment>
<proteinExistence type="predicted"/>
<dbReference type="PANTHER" id="PTHR34473">
    <property type="entry name" value="UPF0699 TRANSMEMBRANE PROTEIN YDBS"/>
    <property type="match status" value="1"/>
</dbReference>